<evidence type="ECO:0000256" key="11">
    <source>
        <dbReference type="ARBA" id="ARBA00046288"/>
    </source>
</evidence>
<dbReference type="InterPro" id="IPR017441">
    <property type="entry name" value="Protein_kinase_ATP_BS"/>
</dbReference>
<keyword evidence="5" id="KW-0418">Kinase</keyword>
<gene>
    <name evidence="15" type="ORF">AB1Y20_001577</name>
</gene>
<sequence length="1281" mass="139231">MIREGKTGRRTGGEEGPAFDDAGATGVRGALARERRADRAARANSPREHTPRVDAPPRSTATRAPPSPDPPQPLSLARRLHPSTAQARLEESHDALSMHEANTLLIVGTMDGGVHALSGASGDLLWSFDSGQVLVSSSSLDKLQEMEEHEVRHRPKEPAHSPPHAADGRGAAPDHGAEARGRVERSDASLPDMGSEWSVSDVDDSDEAAAARFPRAPRGGAEETALSRYPPSSSSPAPQLAAQPARTVAAVVGASGAQEEVAAGGSGGESERRLERRSRLGAAGEVLPGEEFEPIIFPALDGSIYMLGEDEQPHRLGEHTVQDLVAMPTIFGEGVLLGRKTTKLYALDALTGQPHYYTDTSSPGGEPSFPAASSAGQLLVSRSDYSVRVIEPSNGKQRWNVSLGEYSLEFLPAERVAAEEASKPAERLSLHVLDGHALCAWPAFDRYDTRLPSDRCSWSRSFSSPPVLLYHVDRTSGEKMQLEFVPRLPASGDLRDVSVPVVDLLPVAPLHNLAVAAPLHADGRVEMGQLAAMGSELAQLPSHSHSPPVLRGMHPLLPMLPMLGRLLPTQRRLLGGEGSHLLPSTWLALPTPTDPRWLRQAFTGSASPSPPGAGGDIAAWANSDWEAADDLLSAFSVQQLLLVVRHRITGWFLEHRLLAACLAALLCFFAYWAAKRVSARREMARQREEAAVSSLRRGMPLLPSALNMDLIEGDESGVGHEIQQYRERSSSSSVPTSPLATPLATPVVAPAPPPPSRYREEFKQDIRLGKGGFGQVYRARHALDGVEYAVKKVLLTGSERAQERAVREATCLAKLDHPNVVRYYQVWKEKCVSAEDVEEFAPSSDEELEDYSLTDEDYSETSRSRRHGRTLMDDSRSVVEEQQKAVLYIQMQLCELTMRQWLQSEGRDPSLEANRPYLTQVLRGLNHIHQASLIHRDLTPANVFITHDKGGEKTFKIGDFGLSREMASDMPGNMPSILSSLNTADSLSPPNALDSFKKLSHKGVRSQSRQITRGVGTTLYMSPEQRKSLPYDHKVDVYSLGIIVLEMCYPVSTQMERIQVLSQLQARQLPEEIRGTPVGDLVLWLTSELPSERPSVAEILASPLMAPHANIRVRAARSRMHALMPAIHAIIERVQRVRSFSAQDTDTVDVTLEYCVGPADDDTSMEASRAALENLRAQVSELDGVKEVNGSGFLLRSSPLPSPGVQPAPSPATIPAQDRLVLPPTSAPLYQTWPPPSPDSRSMSVTSAVTSQVQKASVDGSTILRPTPIAHEDARDHAASR</sequence>
<proteinExistence type="predicted"/>
<dbReference type="SMART" id="SM00564">
    <property type="entry name" value="PQQ"/>
    <property type="match status" value="3"/>
</dbReference>
<evidence type="ECO:0000256" key="5">
    <source>
        <dbReference type="ARBA" id="ARBA00022777"/>
    </source>
</evidence>
<feature type="domain" description="Protein kinase" evidence="14">
    <location>
        <begin position="762"/>
        <end position="1105"/>
    </location>
</feature>
<feature type="region of interest" description="Disordered" evidence="13">
    <location>
        <begin position="1227"/>
        <end position="1281"/>
    </location>
</feature>
<evidence type="ECO:0000256" key="12">
    <source>
        <dbReference type="PROSITE-ProRule" id="PRU10141"/>
    </source>
</evidence>
<dbReference type="Proteomes" id="UP001515480">
    <property type="component" value="Unassembled WGS sequence"/>
</dbReference>
<evidence type="ECO:0000256" key="1">
    <source>
        <dbReference type="ARBA" id="ARBA00012513"/>
    </source>
</evidence>
<name>A0AB34KB93_PRYPA</name>
<keyword evidence="9" id="KW-0834">Unfolded protein response</keyword>
<feature type="region of interest" description="Disordered" evidence="13">
    <location>
        <begin position="722"/>
        <end position="756"/>
    </location>
</feature>
<evidence type="ECO:0000256" key="4">
    <source>
        <dbReference type="ARBA" id="ARBA00022741"/>
    </source>
</evidence>
<protein>
    <recommendedName>
        <fullName evidence="1">non-specific serine/threonine protein kinase</fullName>
        <ecNumber evidence="1">2.7.11.1</ecNumber>
    </recommendedName>
    <alternativeName>
        <fullName evidence="10">PRKR-like endoplasmic reticulum kinase</fullName>
    </alternativeName>
</protein>
<keyword evidence="3" id="KW-0808">Transferase</keyword>
<feature type="compositionally biased region" description="Basic and acidic residues" evidence="13">
    <location>
        <begin position="1"/>
        <end position="13"/>
    </location>
</feature>
<dbReference type="CDD" id="cd13996">
    <property type="entry name" value="STKc_EIF2AK"/>
    <property type="match status" value="1"/>
</dbReference>
<evidence type="ECO:0000256" key="7">
    <source>
        <dbReference type="ARBA" id="ARBA00022845"/>
    </source>
</evidence>
<dbReference type="SUPFAM" id="SSF56112">
    <property type="entry name" value="Protein kinase-like (PK-like)"/>
    <property type="match status" value="1"/>
</dbReference>
<comment type="subcellular location">
    <subcellularLocation>
        <location evidence="11">Endomembrane system</location>
        <topology evidence="11">Single-pass type I membrane protein</topology>
    </subcellularLocation>
</comment>
<evidence type="ECO:0000313" key="15">
    <source>
        <dbReference type="EMBL" id="KAL1530677.1"/>
    </source>
</evidence>
<keyword evidence="4 12" id="KW-0547">Nucleotide-binding</keyword>
<feature type="compositionally biased region" description="Basic and acidic residues" evidence="13">
    <location>
        <begin position="144"/>
        <end position="159"/>
    </location>
</feature>
<dbReference type="PROSITE" id="PS00109">
    <property type="entry name" value="PROTEIN_KINASE_TYR"/>
    <property type="match status" value="1"/>
</dbReference>
<dbReference type="PROSITE" id="PS50011">
    <property type="entry name" value="PROTEIN_KINASE_DOM"/>
    <property type="match status" value="1"/>
</dbReference>
<dbReference type="Gene3D" id="1.10.510.10">
    <property type="entry name" value="Transferase(Phosphotransferase) domain 1"/>
    <property type="match status" value="1"/>
</dbReference>
<dbReference type="InterPro" id="IPR018391">
    <property type="entry name" value="PQQ_b-propeller_rpt"/>
</dbReference>
<feature type="compositionally biased region" description="Basic and acidic residues" evidence="13">
    <location>
        <begin position="175"/>
        <end position="187"/>
    </location>
</feature>
<feature type="region of interest" description="Disordered" evidence="13">
    <location>
        <begin position="144"/>
        <end position="242"/>
    </location>
</feature>
<comment type="caution">
    <text evidence="15">The sequence shown here is derived from an EMBL/GenBank/DDBJ whole genome shotgun (WGS) entry which is preliminary data.</text>
</comment>
<feature type="compositionally biased region" description="Low complexity" evidence="13">
    <location>
        <begin position="730"/>
        <end position="748"/>
    </location>
</feature>
<evidence type="ECO:0000256" key="9">
    <source>
        <dbReference type="ARBA" id="ARBA00023230"/>
    </source>
</evidence>
<dbReference type="Gene3D" id="3.30.200.20">
    <property type="entry name" value="Phosphorylase Kinase, domain 1"/>
    <property type="match status" value="1"/>
</dbReference>
<evidence type="ECO:0000313" key="16">
    <source>
        <dbReference type="Proteomes" id="UP001515480"/>
    </source>
</evidence>
<evidence type="ECO:0000256" key="13">
    <source>
        <dbReference type="SAM" id="MobiDB-lite"/>
    </source>
</evidence>
<feature type="compositionally biased region" description="Basic and acidic residues" evidence="13">
    <location>
        <begin position="1270"/>
        <end position="1281"/>
    </location>
</feature>
<feature type="compositionally biased region" description="Low complexity" evidence="13">
    <location>
        <begin position="226"/>
        <end position="242"/>
    </location>
</feature>
<dbReference type="GO" id="GO:0005634">
    <property type="term" value="C:nucleus"/>
    <property type="evidence" value="ECO:0007669"/>
    <property type="project" value="TreeGrafter"/>
</dbReference>
<evidence type="ECO:0000259" key="14">
    <source>
        <dbReference type="PROSITE" id="PS50011"/>
    </source>
</evidence>
<dbReference type="PROSITE" id="PS00107">
    <property type="entry name" value="PROTEIN_KINASE_ATP"/>
    <property type="match status" value="1"/>
</dbReference>
<feature type="compositionally biased region" description="Acidic residues" evidence="13">
    <location>
        <begin position="838"/>
        <end position="859"/>
    </location>
</feature>
<dbReference type="EC" id="2.7.11.1" evidence="1"/>
<dbReference type="GO" id="GO:0006986">
    <property type="term" value="P:response to unfolded protein"/>
    <property type="evidence" value="ECO:0007669"/>
    <property type="project" value="UniProtKB-KW"/>
</dbReference>
<dbReference type="PANTHER" id="PTHR11042:SF160">
    <property type="entry name" value="EUKARYOTIC TRANSLATION INITIATION FACTOR 2-ALPHA KINASE 1"/>
    <property type="match status" value="1"/>
</dbReference>
<dbReference type="InterPro" id="IPR000719">
    <property type="entry name" value="Prot_kinase_dom"/>
</dbReference>
<dbReference type="PANTHER" id="PTHR11042">
    <property type="entry name" value="EUKARYOTIC TRANSLATION INITIATION FACTOR 2-ALPHA KINASE EIF2-ALPHA KINASE -RELATED"/>
    <property type="match status" value="1"/>
</dbReference>
<dbReference type="EMBL" id="JBGBPQ010000001">
    <property type="protein sequence ID" value="KAL1530677.1"/>
    <property type="molecule type" value="Genomic_DNA"/>
</dbReference>
<dbReference type="InterPro" id="IPR011047">
    <property type="entry name" value="Quinoprotein_ADH-like_sf"/>
</dbReference>
<dbReference type="GO" id="GO:0004694">
    <property type="term" value="F:eukaryotic translation initiation factor 2alpha kinase activity"/>
    <property type="evidence" value="ECO:0007669"/>
    <property type="project" value="TreeGrafter"/>
</dbReference>
<evidence type="ECO:0000256" key="10">
    <source>
        <dbReference type="ARBA" id="ARBA00041500"/>
    </source>
</evidence>
<dbReference type="GO" id="GO:0005737">
    <property type="term" value="C:cytoplasm"/>
    <property type="evidence" value="ECO:0007669"/>
    <property type="project" value="TreeGrafter"/>
</dbReference>
<feature type="compositionally biased region" description="Basic and acidic residues" evidence="13">
    <location>
        <begin position="31"/>
        <end position="52"/>
    </location>
</feature>
<dbReference type="GO" id="GO:0005524">
    <property type="term" value="F:ATP binding"/>
    <property type="evidence" value="ECO:0007669"/>
    <property type="project" value="UniProtKB-UniRule"/>
</dbReference>
<reference evidence="15 16" key="1">
    <citation type="journal article" date="2024" name="Science">
        <title>Giant polyketide synthase enzymes in the biosynthesis of giant marine polyether toxins.</title>
        <authorList>
            <person name="Fallon T.R."/>
            <person name="Shende V.V."/>
            <person name="Wierzbicki I.H."/>
            <person name="Pendleton A.L."/>
            <person name="Watervoot N.F."/>
            <person name="Auber R.P."/>
            <person name="Gonzalez D.J."/>
            <person name="Wisecaver J.H."/>
            <person name="Moore B.S."/>
        </authorList>
    </citation>
    <scope>NUCLEOTIDE SEQUENCE [LARGE SCALE GENOMIC DNA]</scope>
    <source>
        <strain evidence="15 16">12B1</strain>
    </source>
</reference>
<dbReference type="InterPro" id="IPR050339">
    <property type="entry name" value="CC_SR_Kinase"/>
</dbReference>
<dbReference type="InterPro" id="IPR015943">
    <property type="entry name" value="WD40/YVTN_repeat-like_dom_sf"/>
</dbReference>
<feature type="region of interest" description="Disordered" evidence="13">
    <location>
        <begin position="1"/>
        <end position="76"/>
    </location>
</feature>
<organism evidence="15 16">
    <name type="scientific">Prymnesium parvum</name>
    <name type="common">Toxic golden alga</name>
    <dbReference type="NCBI Taxonomy" id="97485"/>
    <lineage>
        <taxon>Eukaryota</taxon>
        <taxon>Haptista</taxon>
        <taxon>Haptophyta</taxon>
        <taxon>Prymnesiophyceae</taxon>
        <taxon>Prymnesiales</taxon>
        <taxon>Prymnesiaceae</taxon>
        <taxon>Prymnesium</taxon>
    </lineage>
</organism>
<dbReference type="InterPro" id="IPR011009">
    <property type="entry name" value="Kinase-like_dom_sf"/>
</dbReference>
<dbReference type="Gene3D" id="2.130.10.10">
    <property type="entry name" value="YVTN repeat-like/Quinoprotein amine dehydrogenase"/>
    <property type="match status" value="1"/>
</dbReference>
<dbReference type="Pfam" id="PF00069">
    <property type="entry name" value="Pkinase"/>
    <property type="match status" value="2"/>
</dbReference>
<dbReference type="GO" id="GO:0012505">
    <property type="term" value="C:endomembrane system"/>
    <property type="evidence" value="ECO:0007669"/>
    <property type="project" value="UniProtKB-SubCell"/>
</dbReference>
<evidence type="ECO:0000256" key="2">
    <source>
        <dbReference type="ARBA" id="ARBA00022527"/>
    </source>
</evidence>
<keyword evidence="8" id="KW-0325">Glycoprotein</keyword>
<evidence type="ECO:0000256" key="3">
    <source>
        <dbReference type="ARBA" id="ARBA00022679"/>
    </source>
</evidence>
<dbReference type="SUPFAM" id="SSF50998">
    <property type="entry name" value="Quinoprotein alcohol dehydrogenase-like"/>
    <property type="match status" value="1"/>
</dbReference>
<evidence type="ECO:0000256" key="6">
    <source>
        <dbReference type="ARBA" id="ARBA00022840"/>
    </source>
</evidence>
<feature type="compositionally biased region" description="Low complexity" evidence="13">
    <location>
        <begin position="208"/>
        <end position="219"/>
    </location>
</feature>
<accession>A0AB34KB93</accession>
<keyword evidence="16" id="KW-1185">Reference proteome</keyword>
<feature type="binding site" evidence="12">
    <location>
        <position position="792"/>
    </location>
    <ligand>
        <name>ATP</name>
        <dbReference type="ChEBI" id="CHEBI:30616"/>
    </ligand>
</feature>
<dbReference type="InterPro" id="IPR008266">
    <property type="entry name" value="Tyr_kinase_AS"/>
</dbReference>
<evidence type="ECO:0000256" key="8">
    <source>
        <dbReference type="ARBA" id="ARBA00023180"/>
    </source>
</evidence>
<keyword evidence="6 12" id="KW-0067">ATP-binding</keyword>
<keyword evidence="2" id="KW-0723">Serine/threonine-protein kinase</keyword>
<feature type="compositionally biased region" description="Polar residues" evidence="13">
    <location>
        <begin position="1239"/>
        <end position="1255"/>
    </location>
</feature>
<feature type="region of interest" description="Disordered" evidence="13">
    <location>
        <begin position="838"/>
        <end position="868"/>
    </location>
</feature>
<keyword evidence="7" id="KW-0810">Translation regulation</keyword>